<dbReference type="SUPFAM" id="SSF81653">
    <property type="entry name" value="Calcium ATPase, transduction domain A"/>
    <property type="match status" value="1"/>
</dbReference>
<keyword evidence="8" id="KW-0460">Magnesium</keyword>
<keyword evidence="6" id="KW-0547">Nucleotide-binding</keyword>
<dbReference type="InterPro" id="IPR023214">
    <property type="entry name" value="HAD_sf"/>
</dbReference>
<evidence type="ECO:0000256" key="10">
    <source>
        <dbReference type="ARBA" id="ARBA00022989"/>
    </source>
</evidence>
<keyword evidence="4" id="KW-0597">Phosphoprotein</keyword>
<dbReference type="InterPro" id="IPR001757">
    <property type="entry name" value="P_typ_ATPase"/>
</dbReference>
<evidence type="ECO:0000256" key="9">
    <source>
        <dbReference type="ARBA" id="ARBA00022967"/>
    </source>
</evidence>
<evidence type="ECO:0000256" key="6">
    <source>
        <dbReference type="ARBA" id="ARBA00022741"/>
    </source>
</evidence>
<dbReference type="FunFam" id="3.40.50.1000:FF:000083">
    <property type="entry name" value="Sodium/potassium-transporting ATPase subunit alpha"/>
    <property type="match status" value="1"/>
</dbReference>
<dbReference type="FunFam" id="1.20.1110.10:FF:000065">
    <property type="entry name" value="Sarcoplasmic/endoplasmic reticulum calcium ATPase 1"/>
    <property type="match status" value="1"/>
</dbReference>
<evidence type="ECO:0000256" key="5">
    <source>
        <dbReference type="ARBA" id="ARBA00022692"/>
    </source>
</evidence>
<evidence type="ECO:0000256" key="11">
    <source>
        <dbReference type="ARBA" id="ARBA00023136"/>
    </source>
</evidence>
<dbReference type="GO" id="GO:0005524">
    <property type="term" value="F:ATP binding"/>
    <property type="evidence" value="ECO:0007669"/>
    <property type="project" value="UniProtKB-KW"/>
</dbReference>
<gene>
    <name evidence="14" type="ordered locus">cce_2285</name>
</gene>
<dbReference type="SFLD" id="SFLDS00003">
    <property type="entry name" value="Haloacid_Dehalogenase"/>
    <property type="match status" value="1"/>
</dbReference>
<dbReference type="HOGENOM" id="CLU_002360_4_1_3"/>
<dbReference type="OrthoDB" id="499468at2"/>
<keyword evidence="5 12" id="KW-0812">Transmembrane</keyword>
<dbReference type="SFLD" id="SFLDF00027">
    <property type="entry name" value="p-type_atpase"/>
    <property type="match status" value="1"/>
</dbReference>
<feature type="transmembrane region" description="Helical" evidence="12">
    <location>
        <begin position="82"/>
        <end position="99"/>
    </location>
</feature>
<dbReference type="EMBL" id="CP000806">
    <property type="protein sequence ID" value="ACB51635.1"/>
    <property type="molecule type" value="Genomic_DNA"/>
</dbReference>
<sequence length="936" mass="102694">MAIHRPIWSLTPQEVYETLKTSAQGLSETEAMSRLKEQGFNELPEPPQRSLILRFIDQLIHFMALLLWVAGILAFISHTPQLGWAIWAVIWINAIFSFVQEYQAERALTALKKVLPSQVKVYRNGTLHTINARELVPGDVMQLEEGDRISADARLVSVESLYVDVSVLTGESLPITRHSEPILSEKLRPADVPNLVLTGSTVASGRGMAVVYATASRTEFGHVAHLTTQVKRETSTLEVQITRIVRMITALAISMGTLVFLLTHWLVGMETKESFIFAIGIIVAFVPEGLLPTVTLSLAMGVQRMAHRQALVRRLSAVESLSATTVICTDKTGTLTKNEMTVRAVWTSGQSLEVTGVGYEPTGEVKIPSHLTAKWQVNLLLAGAAFCSNARLIHPAGPSYWQEIGDPTEAALLVAALKGGLNLEELHQQAQRLREIPFDSRRRLMTVVLDWQLSELWPNEFPYLSFSKGSPLEVINRCPHLLKDGQLLPMNEGQKSEICTANDDLARQGYRVLGVAARKGGEDLLTEDAQELEQNLIFLGLVAMFDPPRPEVSEAIAACHGAGIQVTMVTGDYGLTAEAIARRIGLITGKVKIVTGEALGHLSDAQLRQILHYRNGLIFARMMPEQKLRLVQAYKDLGHVVAVTGDGVNDAPALRAANIGIAMGLNGTDVAREAADIVLLDDNFATIVSAVEQGRAVYQNIRKFMTYILSSNMAEIVPFFAMVALKIPPALVVLQILAIDLGTDMIPALALGAELPETGIMEHPPRSPKQSLLNAGLLGRAYGFLGLMEAIIGMTGFFVVWWSHGYELRELQAISPTLLSHSADAATIALYAQATTVTLAAIVACQDGNVFACRSERVSIFKLGFFTNRLIWVGIAIEWLLIFSIIYISPLQKIFSTAPLLPWQWLMLLICPIILLGVEELRKKAFSTFLMSKKSS</sequence>
<evidence type="ECO:0000256" key="1">
    <source>
        <dbReference type="ARBA" id="ARBA00004651"/>
    </source>
</evidence>
<dbReference type="SMART" id="SM00831">
    <property type="entry name" value="Cation_ATPase_N"/>
    <property type="match status" value="1"/>
</dbReference>
<dbReference type="Gene3D" id="2.70.150.10">
    <property type="entry name" value="Calcium-transporting ATPase, cytoplasmic transduction domain A"/>
    <property type="match status" value="1"/>
</dbReference>
<dbReference type="PROSITE" id="PS00154">
    <property type="entry name" value="ATPASE_E1_E2"/>
    <property type="match status" value="1"/>
</dbReference>
<dbReference type="Pfam" id="PF13246">
    <property type="entry name" value="Cation_ATPase"/>
    <property type="match status" value="1"/>
</dbReference>
<dbReference type="SUPFAM" id="SSF56784">
    <property type="entry name" value="HAD-like"/>
    <property type="match status" value="1"/>
</dbReference>
<dbReference type="GO" id="GO:1902600">
    <property type="term" value="P:proton transmembrane transport"/>
    <property type="evidence" value="ECO:0007669"/>
    <property type="project" value="TreeGrafter"/>
</dbReference>
<dbReference type="Proteomes" id="UP000001203">
    <property type="component" value="Chromosome circular"/>
</dbReference>
<dbReference type="RefSeq" id="WP_009545013.1">
    <property type="nucleotide sequence ID" value="NC_010546.1"/>
</dbReference>
<keyword evidence="10 12" id="KW-1133">Transmembrane helix</keyword>
<dbReference type="InterPro" id="IPR059000">
    <property type="entry name" value="ATPase_P-type_domA"/>
</dbReference>
<comment type="subcellular location">
    <subcellularLocation>
        <location evidence="1">Cell membrane</location>
        <topology evidence="1">Multi-pass membrane protein</topology>
    </subcellularLocation>
</comment>
<proteinExistence type="inferred from homology"/>
<feature type="domain" description="Cation-transporting P-type ATPase N-terminal" evidence="13">
    <location>
        <begin position="6"/>
        <end position="79"/>
    </location>
</feature>
<dbReference type="eggNOG" id="COG0474">
    <property type="taxonomic scope" value="Bacteria"/>
</dbReference>
<feature type="transmembrane region" description="Helical" evidence="12">
    <location>
        <begin position="244"/>
        <end position="263"/>
    </location>
</feature>
<dbReference type="PRINTS" id="PR00119">
    <property type="entry name" value="CATATPASE"/>
</dbReference>
<dbReference type="PANTHER" id="PTHR43294:SF21">
    <property type="entry name" value="CATION TRANSPORTING ATPASE"/>
    <property type="match status" value="1"/>
</dbReference>
<evidence type="ECO:0000256" key="12">
    <source>
        <dbReference type="SAM" id="Phobius"/>
    </source>
</evidence>
<dbReference type="FunFam" id="2.70.150.10:FF:000160">
    <property type="entry name" value="Sarcoplasmic/endoplasmic reticulum calcium ATPase 1"/>
    <property type="match status" value="1"/>
</dbReference>
<dbReference type="Gene3D" id="3.40.50.1000">
    <property type="entry name" value="HAD superfamily/HAD-like"/>
    <property type="match status" value="1"/>
</dbReference>
<dbReference type="PANTHER" id="PTHR43294">
    <property type="entry name" value="SODIUM/POTASSIUM-TRANSPORTING ATPASE SUBUNIT ALPHA"/>
    <property type="match status" value="1"/>
</dbReference>
<feature type="transmembrane region" description="Helical" evidence="12">
    <location>
        <begin position="781"/>
        <end position="802"/>
    </location>
</feature>
<feature type="transmembrane region" description="Helical" evidence="12">
    <location>
        <begin position="275"/>
        <end position="299"/>
    </location>
</feature>
<dbReference type="InterPro" id="IPR004014">
    <property type="entry name" value="ATPase_P-typ_cation-transptr_N"/>
</dbReference>
<dbReference type="Gene3D" id="3.40.1110.10">
    <property type="entry name" value="Calcium-transporting ATPase, cytoplasmic domain N"/>
    <property type="match status" value="1"/>
</dbReference>
<evidence type="ECO:0000256" key="4">
    <source>
        <dbReference type="ARBA" id="ARBA00022553"/>
    </source>
</evidence>
<dbReference type="KEGG" id="cyt:cce_2285"/>
<dbReference type="STRING" id="43989.cce_2285"/>
<comment type="similarity">
    <text evidence="2">Belongs to the cation transport ATPase (P-type) (TC 3.A.3) family. Type IIA subfamily.</text>
</comment>
<feature type="transmembrane region" description="Helical" evidence="12">
    <location>
        <begin position="900"/>
        <end position="918"/>
    </location>
</feature>
<dbReference type="SFLD" id="SFLDG00002">
    <property type="entry name" value="C1.7:_P-type_atpase_like"/>
    <property type="match status" value="1"/>
</dbReference>
<dbReference type="SUPFAM" id="SSF81665">
    <property type="entry name" value="Calcium ATPase, transmembrane domain M"/>
    <property type="match status" value="1"/>
</dbReference>
<protein>
    <submittedName>
        <fullName evidence="14">Cation-transporting ATPase, E1-E2 type</fullName>
    </submittedName>
</protein>
<dbReference type="SUPFAM" id="SSF81660">
    <property type="entry name" value="Metal cation-transporting ATPase, ATP-binding domain N"/>
    <property type="match status" value="1"/>
</dbReference>
<evidence type="ECO:0000256" key="2">
    <source>
        <dbReference type="ARBA" id="ARBA00005675"/>
    </source>
</evidence>
<dbReference type="InterPro" id="IPR050510">
    <property type="entry name" value="Cation_transp_ATPase_P-type"/>
</dbReference>
<keyword evidence="3" id="KW-1003">Cell membrane</keyword>
<dbReference type="GO" id="GO:0016887">
    <property type="term" value="F:ATP hydrolysis activity"/>
    <property type="evidence" value="ECO:0007669"/>
    <property type="project" value="InterPro"/>
</dbReference>
<dbReference type="InterPro" id="IPR044492">
    <property type="entry name" value="P_typ_ATPase_HD_dom"/>
</dbReference>
<dbReference type="AlphaFoldDB" id="B1WPR5"/>
<feature type="transmembrane region" description="Helical" evidence="12">
    <location>
        <begin position="59"/>
        <end position="76"/>
    </location>
</feature>
<dbReference type="InterPro" id="IPR018303">
    <property type="entry name" value="ATPase_P-typ_P_site"/>
</dbReference>
<dbReference type="InterPro" id="IPR023298">
    <property type="entry name" value="ATPase_P-typ_TM_dom_sf"/>
</dbReference>
<reference evidence="14 15" key="1">
    <citation type="journal article" date="2008" name="Proc. Natl. Acad. Sci. U.S.A.">
        <title>The genome of Cyanothece 51142, a unicellular diazotrophic cyanobacterium important in the marine nitrogen cycle.</title>
        <authorList>
            <person name="Welsh E.A."/>
            <person name="Liberton M."/>
            <person name="Stoeckel J."/>
            <person name="Loh T."/>
            <person name="Elvitigala T."/>
            <person name="Wang C."/>
            <person name="Wollam A."/>
            <person name="Fulton R.S."/>
            <person name="Clifton S.W."/>
            <person name="Jacobs J.M."/>
            <person name="Aurora R."/>
            <person name="Ghosh B.K."/>
            <person name="Sherman L.A."/>
            <person name="Smith R.D."/>
            <person name="Wilson R.K."/>
            <person name="Pakrasi H.B."/>
        </authorList>
    </citation>
    <scope>NUCLEOTIDE SEQUENCE [LARGE SCALE GENOMIC DNA]</scope>
    <source>
        <strain evidence="15">ATCC 51142 / BH68</strain>
    </source>
</reference>
<evidence type="ECO:0000259" key="13">
    <source>
        <dbReference type="SMART" id="SM00831"/>
    </source>
</evidence>
<dbReference type="GO" id="GO:0019829">
    <property type="term" value="F:ATPase-coupled monoatomic cation transmembrane transporter activity"/>
    <property type="evidence" value="ECO:0007669"/>
    <property type="project" value="TreeGrafter"/>
</dbReference>
<dbReference type="Pfam" id="PF00122">
    <property type="entry name" value="E1-E2_ATPase"/>
    <property type="match status" value="1"/>
</dbReference>
<dbReference type="Pfam" id="PF00689">
    <property type="entry name" value="Cation_ATPase_C"/>
    <property type="match status" value="1"/>
</dbReference>
<evidence type="ECO:0000256" key="7">
    <source>
        <dbReference type="ARBA" id="ARBA00022840"/>
    </source>
</evidence>
<keyword evidence="7" id="KW-0067">ATP-binding</keyword>
<keyword evidence="9" id="KW-1278">Translocase</keyword>
<name>B1WPR5_CROS5</name>
<dbReference type="GO" id="GO:0005886">
    <property type="term" value="C:plasma membrane"/>
    <property type="evidence" value="ECO:0007669"/>
    <property type="project" value="UniProtKB-SubCell"/>
</dbReference>
<dbReference type="InterPro" id="IPR036412">
    <property type="entry name" value="HAD-like_sf"/>
</dbReference>
<dbReference type="InterPro" id="IPR006068">
    <property type="entry name" value="ATPase_P-typ_cation-transptr_C"/>
</dbReference>
<feature type="transmembrane region" description="Helical" evidence="12">
    <location>
        <begin position="870"/>
        <end position="888"/>
    </location>
</feature>
<keyword evidence="15" id="KW-1185">Reference proteome</keyword>
<evidence type="ECO:0000313" key="15">
    <source>
        <dbReference type="Proteomes" id="UP000001203"/>
    </source>
</evidence>
<evidence type="ECO:0000313" key="14">
    <source>
        <dbReference type="EMBL" id="ACB51635.1"/>
    </source>
</evidence>
<dbReference type="InterPro" id="IPR023299">
    <property type="entry name" value="ATPase_P-typ_cyto_dom_N"/>
</dbReference>
<accession>B1WPR5</accession>
<keyword evidence="11 12" id="KW-0472">Membrane</keyword>
<dbReference type="InterPro" id="IPR008250">
    <property type="entry name" value="ATPase_P-typ_transduc_dom_A_sf"/>
</dbReference>
<organism evidence="14 15">
    <name type="scientific">Crocosphaera subtropica (strain ATCC 51142 / BH68)</name>
    <name type="common">Cyanothece sp. (strain ATCC 51142)</name>
    <dbReference type="NCBI Taxonomy" id="43989"/>
    <lineage>
        <taxon>Bacteria</taxon>
        <taxon>Bacillati</taxon>
        <taxon>Cyanobacteriota</taxon>
        <taxon>Cyanophyceae</taxon>
        <taxon>Oscillatoriophycideae</taxon>
        <taxon>Chroococcales</taxon>
        <taxon>Aphanothecaceae</taxon>
        <taxon>Crocosphaera</taxon>
        <taxon>Crocosphaera subtropica</taxon>
    </lineage>
</organism>
<evidence type="ECO:0000256" key="8">
    <source>
        <dbReference type="ARBA" id="ARBA00022842"/>
    </source>
</evidence>
<dbReference type="Pfam" id="PF00690">
    <property type="entry name" value="Cation_ATPase_N"/>
    <property type="match status" value="1"/>
</dbReference>
<dbReference type="Gene3D" id="1.20.1110.10">
    <property type="entry name" value="Calcium-transporting ATPase, transmembrane domain"/>
    <property type="match status" value="1"/>
</dbReference>
<evidence type="ECO:0000256" key="3">
    <source>
        <dbReference type="ARBA" id="ARBA00022475"/>
    </source>
</evidence>
<dbReference type="NCBIfam" id="TIGR01494">
    <property type="entry name" value="ATPase_P-type"/>
    <property type="match status" value="2"/>
</dbReference>
<dbReference type="PRINTS" id="PR00121">
    <property type="entry name" value="NAKATPASE"/>
</dbReference>